<dbReference type="VEuPathDB" id="FungiDB:BDBG_03987"/>
<dbReference type="EMBL" id="GG657453">
    <property type="protein sequence ID" value="OAT07988.1"/>
    <property type="molecule type" value="Genomic_DNA"/>
</dbReference>
<evidence type="ECO:0000313" key="3">
    <source>
        <dbReference type="Proteomes" id="UP000002038"/>
    </source>
</evidence>
<dbReference type="RefSeq" id="XP_031578064.1">
    <property type="nucleotide sequence ID" value="XM_031721490.1"/>
</dbReference>
<keyword evidence="3" id="KW-1185">Reference proteome</keyword>
<dbReference type="SMART" id="SM01024">
    <property type="entry name" value="BCS1_N"/>
    <property type="match status" value="1"/>
</dbReference>
<feature type="domain" description="BCS1 N-terminal" evidence="1">
    <location>
        <begin position="51"/>
        <end position="205"/>
    </location>
</feature>
<gene>
    <name evidence="2" type="ORF">BDBG_03987</name>
</gene>
<protein>
    <recommendedName>
        <fullName evidence="1">BCS1 N-terminal domain-containing protein</fullName>
    </recommendedName>
</protein>
<dbReference type="GeneID" id="8505199"/>
<dbReference type="AlphaFoldDB" id="A0A179UL77"/>
<sequence>MNIFNGAGSLPIHTFPSQISIVDIFLPGFTAISASIRQVLAGNLNSAHLLCLCGALLLLARYVYRYLTDIVEIHFTHDMLKTWVSDQPFARKARSSIVSVGYADDHSNAHAKNPLRFSPYNGSFFFWYGNHLLRLRCEQKDSSSGEREEVSVSCFGRSPEILGEFFSDCRTEYLKAIQKKTSVFEHRDGEWKKANTRDIRPISTAWTAMSISPHVQVRTLDIMPTGD</sequence>
<dbReference type="STRING" id="559298.A0A179UL77"/>
<accession>A0A179UL77</accession>
<evidence type="ECO:0000313" key="2">
    <source>
        <dbReference type="EMBL" id="OAT07988.1"/>
    </source>
</evidence>
<reference evidence="3" key="1">
    <citation type="journal article" date="2015" name="PLoS Genet.">
        <title>The dynamic genome and transcriptome of the human fungal pathogen Blastomyces and close relative Emmonsia.</title>
        <authorList>
            <person name="Munoz J.F."/>
            <person name="Gauthier G.M."/>
            <person name="Desjardins C.A."/>
            <person name="Gallo J.E."/>
            <person name="Holder J."/>
            <person name="Sullivan T.D."/>
            <person name="Marty A.J."/>
            <person name="Carmen J.C."/>
            <person name="Chen Z."/>
            <person name="Ding L."/>
            <person name="Gujja S."/>
            <person name="Magrini V."/>
            <person name="Misas E."/>
            <person name="Mitreva M."/>
            <person name="Priest M."/>
            <person name="Saif S."/>
            <person name="Whiston E.A."/>
            <person name="Young S."/>
            <person name="Zeng Q."/>
            <person name="Goldman W.E."/>
            <person name="Mardis E.R."/>
            <person name="Taylor J.W."/>
            <person name="McEwen J.G."/>
            <person name="Clay O.K."/>
            <person name="Klein B.S."/>
            <person name="Cuomo C.A."/>
        </authorList>
    </citation>
    <scope>NUCLEOTIDE SEQUENCE [LARGE SCALE GENOMIC DNA]</scope>
    <source>
        <strain evidence="3">SLH14081</strain>
    </source>
</reference>
<dbReference type="Proteomes" id="UP000002038">
    <property type="component" value="Unassembled WGS sequence"/>
</dbReference>
<dbReference type="Pfam" id="PF08740">
    <property type="entry name" value="BCS1_N"/>
    <property type="match status" value="1"/>
</dbReference>
<organism evidence="2 3">
    <name type="scientific">Blastomyces gilchristii (strain SLH14081)</name>
    <name type="common">Blastomyces dermatitidis</name>
    <dbReference type="NCBI Taxonomy" id="559298"/>
    <lineage>
        <taxon>Eukaryota</taxon>
        <taxon>Fungi</taxon>
        <taxon>Dikarya</taxon>
        <taxon>Ascomycota</taxon>
        <taxon>Pezizomycotina</taxon>
        <taxon>Eurotiomycetes</taxon>
        <taxon>Eurotiomycetidae</taxon>
        <taxon>Onygenales</taxon>
        <taxon>Ajellomycetaceae</taxon>
        <taxon>Blastomyces</taxon>
    </lineage>
</organism>
<dbReference type="KEGG" id="bgh:BDBG_03987"/>
<dbReference type="OrthoDB" id="10251412at2759"/>
<proteinExistence type="predicted"/>
<name>A0A179UL77_BLAGS</name>
<dbReference type="InterPro" id="IPR014851">
    <property type="entry name" value="BCS1_N"/>
</dbReference>
<evidence type="ECO:0000259" key="1">
    <source>
        <dbReference type="SMART" id="SM01024"/>
    </source>
</evidence>